<dbReference type="PROSITE" id="PS00061">
    <property type="entry name" value="ADH_SHORT"/>
    <property type="match status" value="1"/>
</dbReference>
<evidence type="ECO:0000313" key="5">
    <source>
        <dbReference type="EMBL" id="MFF3568523.1"/>
    </source>
</evidence>
<keyword evidence="2" id="KW-0560">Oxidoreductase</keyword>
<name>A0ABW6RYS7_9NOCA</name>
<evidence type="ECO:0000256" key="3">
    <source>
        <dbReference type="RuleBase" id="RU000363"/>
    </source>
</evidence>
<comment type="caution">
    <text evidence="5">The sequence shown here is derived from an EMBL/GenBank/DDBJ whole genome shotgun (WGS) entry which is preliminary data.</text>
</comment>
<dbReference type="SUPFAM" id="SSF51735">
    <property type="entry name" value="NAD(P)-binding Rossmann-fold domains"/>
    <property type="match status" value="1"/>
</dbReference>
<protein>
    <submittedName>
        <fullName evidence="5">SDR family oxidoreductase</fullName>
    </submittedName>
</protein>
<dbReference type="PRINTS" id="PR00081">
    <property type="entry name" value="GDHRDH"/>
</dbReference>
<gene>
    <name evidence="5" type="ORF">ACFYXQ_12190</name>
</gene>
<dbReference type="PANTHER" id="PTHR44196">
    <property type="entry name" value="DEHYDROGENASE/REDUCTASE SDR FAMILY MEMBER 7B"/>
    <property type="match status" value="1"/>
</dbReference>
<dbReference type="Proteomes" id="UP001601992">
    <property type="component" value="Unassembled WGS sequence"/>
</dbReference>
<dbReference type="RefSeq" id="WP_387403486.1">
    <property type="nucleotide sequence ID" value="NZ_JBIAQY010000003.1"/>
</dbReference>
<dbReference type="NCBIfam" id="NF006073">
    <property type="entry name" value="PRK08219.1"/>
    <property type="match status" value="1"/>
</dbReference>
<dbReference type="PRINTS" id="PR00080">
    <property type="entry name" value="SDRFAMILY"/>
</dbReference>
<dbReference type="Gene3D" id="3.40.50.720">
    <property type="entry name" value="NAD(P)-binding Rossmann-like Domain"/>
    <property type="match status" value="1"/>
</dbReference>
<evidence type="ECO:0000313" key="6">
    <source>
        <dbReference type="Proteomes" id="UP001601992"/>
    </source>
</evidence>
<evidence type="ECO:0000256" key="1">
    <source>
        <dbReference type="ARBA" id="ARBA00006484"/>
    </source>
</evidence>
<evidence type="ECO:0000259" key="4">
    <source>
        <dbReference type="SMART" id="SM00822"/>
    </source>
</evidence>
<proteinExistence type="inferred from homology"/>
<keyword evidence="6" id="KW-1185">Reference proteome</keyword>
<dbReference type="InterPro" id="IPR057326">
    <property type="entry name" value="KR_dom"/>
</dbReference>
<reference evidence="5 6" key="1">
    <citation type="submission" date="2024-10" db="EMBL/GenBank/DDBJ databases">
        <title>The Natural Products Discovery Center: Release of the First 8490 Sequenced Strains for Exploring Actinobacteria Biosynthetic Diversity.</title>
        <authorList>
            <person name="Kalkreuter E."/>
            <person name="Kautsar S.A."/>
            <person name="Yang D."/>
            <person name="Bader C.D."/>
            <person name="Teijaro C.N."/>
            <person name="Fluegel L."/>
            <person name="Davis C.M."/>
            <person name="Simpson J.R."/>
            <person name="Lauterbach L."/>
            <person name="Steele A.D."/>
            <person name="Gui C."/>
            <person name="Meng S."/>
            <person name="Li G."/>
            <person name="Viehrig K."/>
            <person name="Ye F."/>
            <person name="Su P."/>
            <person name="Kiefer A.F."/>
            <person name="Nichols A."/>
            <person name="Cepeda A.J."/>
            <person name="Yan W."/>
            <person name="Fan B."/>
            <person name="Jiang Y."/>
            <person name="Adhikari A."/>
            <person name="Zheng C.-J."/>
            <person name="Schuster L."/>
            <person name="Cowan T.M."/>
            <person name="Smanski M.J."/>
            <person name="Chevrette M.G."/>
            <person name="De Carvalho L.P.S."/>
            <person name="Shen B."/>
        </authorList>
    </citation>
    <scope>NUCLEOTIDE SEQUENCE [LARGE SCALE GENOMIC DNA]</scope>
    <source>
        <strain evidence="5 6">NPDC002593</strain>
    </source>
</reference>
<dbReference type="InterPro" id="IPR002347">
    <property type="entry name" value="SDR_fam"/>
</dbReference>
<dbReference type="InterPro" id="IPR036291">
    <property type="entry name" value="NAD(P)-bd_dom_sf"/>
</dbReference>
<evidence type="ECO:0000256" key="2">
    <source>
        <dbReference type="ARBA" id="ARBA00023002"/>
    </source>
</evidence>
<dbReference type="InterPro" id="IPR020904">
    <property type="entry name" value="Sc_DH/Rdtase_CS"/>
</dbReference>
<organism evidence="5 6">
    <name type="scientific">Nocardia jiangxiensis</name>
    <dbReference type="NCBI Taxonomy" id="282685"/>
    <lineage>
        <taxon>Bacteria</taxon>
        <taxon>Bacillati</taxon>
        <taxon>Actinomycetota</taxon>
        <taxon>Actinomycetes</taxon>
        <taxon>Mycobacteriales</taxon>
        <taxon>Nocardiaceae</taxon>
        <taxon>Nocardia</taxon>
    </lineage>
</organism>
<sequence>MPDAETPTPTALITGASRGLGAAIARELAPTHHLLLGARTAEALSGIAAELPGNTPWPVQLTDYEALARACAPIERLDVLVHNAGVADLGTIAESSVQQWRNTLEANIIAVSELTRLLLPALRAAGGHVVLINSGAGLRVNPGWGVYAASKFALRAFGDALRLEEPELRVTSIHPGRTDTDMQRDIVAGEGREYRPGEFLTASTVARTVRTAIETPRDAHPTEIVLRPIARDTE</sequence>
<feature type="domain" description="Ketoreductase" evidence="4">
    <location>
        <begin position="9"/>
        <end position="199"/>
    </location>
</feature>
<comment type="similarity">
    <text evidence="1 3">Belongs to the short-chain dehydrogenases/reductases (SDR) family.</text>
</comment>
<dbReference type="Pfam" id="PF00106">
    <property type="entry name" value="adh_short"/>
    <property type="match status" value="1"/>
</dbReference>
<dbReference type="PANTHER" id="PTHR44196:SF1">
    <property type="entry name" value="DEHYDROGENASE_REDUCTASE SDR FAMILY MEMBER 7B"/>
    <property type="match status" value="1"/>
</dbReference>
<accession>A0ABW6RYS7</accession>
<dbReference type="SMART" id="SM00822">
    <property type="entry name" value="PKS_KR"/>
    <property type="match status" value="1"/>
</dbReference>
<dbReference type="EMBL" id="JBIAQY010000003">
    <property type="protein sequence ID" value="MFF3568523.1"/>
    <property type="molecule type" value="Genomic_DNA"/>
</dbReference>